<keyword evidence="1" id="KW-0472">Membrane</keyword>
<evidence type="ECO:0000313" key="2">
    <source>
        <dbReference type="EMBL" id="KAJ7366854.1"/>
    </source>
</evidence>
<reference evidence="2" key="1">
    <citation type="submission" date="2023-03" db="EMBL/GenBank/DDBJ databases">
        <title>Massive genome expansion in bonnet fungi (Mycena s.s.) driven by repeated elements and novel gene families across ecological guilds.</title>
        <authorList>
            <consortium name="Lawrence Berkeley National Laboratory"/>
            <person name="Harder C.B."/>
            <person name="Miyauchi S."/>
            <person name="Viragh M."/>
            <person name="Kuo A."/>
            <person name="Thoen E."/>
            <person name="Andreopoulos B."/>
            <person name="Lu D."/>
            <person name="Skrede I."/>
            <person name="Drula E."/>
            <person name="Henrissat B."/>
            <person name="Morin E."/>
            <person name="Kohler A."/>
            <person name="Barry K."/>
            <person name="LaButti K."/>
            <person name="Morin E."/>
            <person name="Salamov A."/>
            <person name="Lipzen A."/>
            <person name="Mereny Z."/>
            <person name="Hegedus B."/>
            <person name="Baldrian P."/>
            <person name="Stursova M."/>
            <person name="Weitz H."/>
            <person name="Taylor A."/>
            <person name="Grigoriev I.V."/>
            <person name="Nagy L.G."/>
            <person name="Martin F."/>
            <person name="Kauserud H."/>
        </authorList>
    </citation>
    <scope>NUCLEOTIDE SEQUENCE</scope>
    <source>
        <strain evidence="2">CBHHK002</strain>
    </source>
</reference>
<dbReference type="EMBL" id="JARIHO010000002">
    <property type="protein sequence ID" value="KAJ7366854.1"/>
    <property type="molecule type" value="Genomic_DNA"/>
</dbReference>
<proteinExistence type="predicted"/>
<evidence type="ECO:0000313" key="3">
    <source>
        <dbReference type="Proteomes" id="UP001218218"/>
    </source>
</evidence>
<keyword evidence="3" id="KW-1185">Reference proteome</keyword>
<protein>
    <recommendedName>
        <fullName evidence="4">MARVEL domain-containing protein</fullName>
    </recommendedName>
</protein>
<keyword evidence="1" id="KW-0812">Transmembrane</keyword>
<sequence length="154" mass="16924">MAGYHPLLFTLIALLGAAELGLSAFWVHMIQDEPSNRFKSLIILLLFNSVWTVLFAGAYVFWIIDGALHELASIGSSGIWLTITAILWGVAAGLFHPERGTSNCNGDPAISPCRETLALEAIAWTEMGLCILTLLAACFWVRSSRRSYRGAYYV</sequence>
<comment type="caution">
    <text evidence="2">The sequence shown here is derived from an EMBL/GenBank/DDBJ whole genome shotgun (WGS) entry which is preliminary data.</text>
</comment>
<accession>A0AAD7ARY4</accession>
<dbReference type="Proteomes" id="UP001218218">
    <property type="component" value="Unassembled WGS sequence"/>
</dbReference>
<feature type="transmembrane region" description="Helical" evidence="1">
    <location>
        <begin position="41"/>
        <end position="64"/>
    </location>
</feature>
<feature type="transmembrane region" description="Helical" evidence="1">
    <location>
        <begin position="7"/>
        <end position="29"/>
    </location>
</feature>
<keyword evidence="1" id="KW-1133">Transmembrane helix</keyword>
<name>A0AAD7ARY4_9AGAR</name>
<feature type="transmembrane region" description="Helical" evidence="1">
    <location>
        <begin position="121"/>
        <end position="141"/>
    </location>
</feature>
<gene>
    <name evidence="2" type="ORF">DFH08DRAFT_177872</name>
</gene>
<organism evidence="2 3">
    <name type="scientific">Mycena albidolilacea</name>
    <dbReference type="NCBI Taxonomy" id="1033008"/>
    <lineage>
        <taxon>Eukaryota</taxon>
        <taxon>Fungi</taxon>
        <taxon>Dikarya</taxon>
        <taxon>Basidiomycota</taxon>
        <taxon>Agaricomycotina</taxon>
        <taxon>Agaricomycetes</taxon>
        <taxon>Agaricomycetidae</taxon>
        <taxon>Agaricales</taxon>
        <taxon>Marasmiineae</taxon>
        <taxon>Mycenaceae</taxon>
        <taxon>Mycena</taxon>
    </lineage>
</organism>
<dbReference type="AlphaFoldDB" id="A0AAD7ARY4"/>
<evidence type="ECO:0000256" key="1">
    <source>
        <dbReference type="SAM" id="Phobius"/>
    </source>
</evidence>
<feature type="transmembrane region" description="Helical" evidence="1">
    <location>
        <begin position="71"/>
        <end position="95"/>
    </location>
</feature>
<evidence type="ECO:0008006" key="4">
    <source>
        <dbReference type="Google" id="ProtNLM"/>
    </source>
</evidence>